<accession>A0A3D8PRP9</accession>
<dbReference type="Gene3D" id="3.30.70.1290">
    <property type="entry name" value="Transposase IS200-like"/>
    <property type="match status" value="1"/>
</dbReference>
<evidence type="ECO:0000313" key="2">
    <source>
        <dbReference type="EMBL" id="RDW18806.1"/>
    </source>
</evidence>
<dbReference type="SUPFAM" id="SSF143422">
    <property type="entry name" value="Transposase IS200-like"/>
    <property type="match status" value="1"/>
</dbReference>
<dbReference type="PANTHER" id="PTHR34322:SF2">
    <property type="entry name" value="TRANSPOSASE IS200-LIKE DOMAIN-CONTAINING PROTEIN"/>
    <property type="match status" value="1"/>
</dbReference>
<evidence type="ECO:0000313" key="3">
    <source>
        <dbReference type="Proteomes" id="UP000257143"/>
    </source>
</evidence>
<dbReference type="InterPro" id="IPR036515">
    <property type="entry name" value="Transposase_17_sf"/>
</dbReference>
<proteinExistence type="predicted"/>
<dbReference type="Pfam" id="PF01797">
    <property type="entry name" value="Y1_Tnp"/>
    <property type="match status" value="1"/>
</dbReference>
<dbReference type="EMBL" id="PIOC01000015">
    <property type="protein sequence ID" value="RDW18806.1"/>
    <property type="molecule type" value="Genomic_DNA"/>
</dbReference>
<reference evidence="3" key="1">
    <citation type="submission" date="2017-11" db="EMBL/GenBank/DDBJ databases">
        <authorList>
            <person name="Zhu W."/>
        </authorList>
    </citation>
    <scope>NUCLEOTIDE SEQUENCE [LARGE SCALE GENOMIC DNA]</scope>
    <source>
        <strain evidence="3">CAU 1183</strain>
    </source>
</reference>
<feature type="domain" description="Transposase IS200-like" evidence="1">
    <location>
        <begin position="9"/>
        <end position="123"/>
    </location>
</feature>
<protein>
    <submittedName>
        <fullName evidence="2">Transposase</fullName>
    </submittedName>
</protein>
<dbReference type="OrthoDB" id="9788881at2"/>
<name>A0A3D8PRP9_9BACI</name>
<dbReference type="PANTHER" id="PTHR34322">
    <property type="entry name" value="TRANSPOSASE, Y1_TNP DOMAIN-CONTAINING"/>
    <property type="match status" value="1"/>
</dbReference>
<dbReference type="RefSeq" id="WP_115773081.1">
    <property type="nucleotide sequence ID" value="NZ_PIOC01000015.1"/>
</dbReference>
<dbReference type="GO" id="GO:0003677">
    <property type="term" value="F:DNA binding"/>
    <property type="evidence" value="ECO:0007669"/>
    <property type="project" value="InterPro"/>
</dbReference>
<evidence type="ECO:0000259" key="1">
    <source>
        <dbReference type="SMART" id="SM01321"/>
    </source>
</evidence>
<dbReference type="SMART" id="SM01321">
    <property type="entry name" value="Y1_Tnp"/>
    <property type="match status" value="1"/>
</dbReference>
<dbReference type="AlphaFoldDB" id="A0A3D8PRP9"/>
<keyword evidence="3" id="KW-1185">Reference proteome</keyword>
<organism evidence="2 3">
    <name type="scientific">Oceanobacillus arenosus</name>
    <dbReference type="NCBI Taxonomy" id="1229153"/>
    <lineage>
        <taxon>Bacteria</taxon>
        <taxon>Bacillati</taxon>
        <taxon>Bacillota</taxon>
        <taxon>Bacilli</taxon>
        <taxon>Bacillales</taxon>
        <taxon>Bacillaceae</taxon>
        <taxon>Oceanobacillus</taxon>
    </lineage>
</organism>
<comment type="caution">
    <text evidence="2">The sequence shown here is derived from an EMBL/GenBank/DDBJ whole genome shotgun (WGS) entry which is preliminary data.</text>
</comment>
<dbReference type="InterPro" id="IPR002686">
    <property type="entry name" value="Transposase_17"/>
</dbReference>
<dbReference type="Proteomes" id="UP000257143">
    <property type="component" value="Unassembled WGS sequence"/>
</dbReference>
<dbReference type="GO" id="GO:0004803">
    <property type="term" value="F:transposase activity"/>
    <property type="evidence" value="ECO:0007669"/>
    <property type="project" value="InterPro"/>
</dbReference>
<sequence>MARKRRIWLPDTFYHIISRGNRRDAIFREEVDYNMFLHFLHQVKQKIPFELASYCLMTNHFHLQMRSLDQSISKIMSLLNKRYADYFNNKHGVTGHVFEKRFFDERILTSLSMLKVSRYIHLNPVKAGMVRDPENYQWSSYRQYYHVSDSSLLNPNIVLDSFPGNEKEKRKQYHEFLNMEDDMIQSEQFSITR</sequence>
<gene>
    <name evidence="2" type="ORF">CWR48_09860</name>
</gene>
<dbReference type="GO" id="GO:0006313">
    <property type="term" value="P:DNA transposition"/>
    <property type="evidence" value="ECO:0007669"/>
    <property type="project" value="InterPro"/>
</dbReference>